<comment type="caution">
    <text evidence="1">The sequence shown here is derived from an EMBL/GenBank/DDBJ whole genome shotgun (WGS) entry which is preliminary data.</text>
</comment>
<dbReference type="EMBL" id="WINI01000008">
    <property type="protein sequence ID" value="MQR02112.1"/>
    <property type="molecule type" value="Genomic_DNA"/>
</dbReference>
<accession>A0A843YY51</accession>
<dbReference type="OrthoDB" id="8779063at2"/>
<evidence type="ECO:0000313" key="1">
    <source>
        <dbReference type="EMBL" id="MQR02112.1"/>
    </source>
</evidence>
<dbReference type="RefSeq" id="WP_153235737.1">
    <property type="nucleotide sequence ID" value="NZ_WINI01000008.1"/>
</dbReference>
<dbReference type="AlphaFoldDB" id="A0A843YY51"/>
<keyword evidence="2" id="KW-1185">Reference proteome</keyword>
<reference evidence="1 2" key="1">
    <citation type="submission" date="2019-10" db="EMBL/GenBank/DDBJ databases">
        <title>Glaciimonas soli sp. nov., a psychrophilic bacterium isolated from the forest soil of a high elevation mountain in Taiwan.</title>
        <authorList>
            <person name="Wang L.-T."/>
            <person name="Shieh W.Y."/>
        </authorList>
    </citation>
    <scope>NUCLEOTIDE SEQUENCE [LARGE SCALE GENOMIC DNA]</scope>
    <source>
        <strain evidence="1 2">GS1</strain>
    </source>
</reference>
<sequence>MHTDHITNENLMSTDFAGTEKARFLQSKTRSKRPKAVFLAPGIPAHNVWMTDVSAMDRRSVKAQLAGRGDYRVAWWELNCIIHRLLKPCASFEQVMYAFHARHHARTFARLKIINDFWCIFRTIKQHGLLAGLRCVIRQLQDPKEKQL</sequence>
<protein>
    <submittedName>
        <fullName evidence="1">Uncharacterized protein</fullName>
    </submittedName>
</protein>
<evidence type="ECO:0000313" key="2">
    <source>
        <dbReference type="Proteomes" id="UP000451565"/>
    </source>
</evidence>
<name>A0A843YY51_9BURK</name>
<organism evidence="1 2">
    <name type="scientific">Glaciimonas soli</name>
    <dbReference type="NCBI Taxonomy" id="2590999"/>
    <lineage>
        <taxon>Bacteria</taxon>
        <taxon>Pseudomonadati</taxon>
        <taxon>Pseudomonadota</taxon>
        <taxon>Betaproteobacteria</taxon>
        <taxon>Burkholderiales</taxon>
        <taxon>Oxalobacteraceae</taxon>
        <taxon>Glaciimonas</taxon>
    </lineage>
</organism>
<gene>
    <name evidence="1" type="ORF">GEV47_15660</name>
</gene>
<proteinExistence type="predicted"/>
<dbReference type="Proteomes" id="UP000451565">
    <property type="component" value="Unassembled WGS sequence"/>
</dbReference>